<proteinExistence type="predicted"/>
<name>A0ACB6RY51_9PLEO</name>
<sequence length="301" mass="33011">MASGIFQFQETTKKSFNLIDVVLAPTPSSADKAALDVISKQRTTIASWFRDVRGTGNSEKLNEFMKRWSEYSADLGGVSPADVTRASDLNASQGRSINALIYQTITLLNPNIAPPKPAQNPTVRKTPPSGSNDPDATELPSEVQKKAVEYLLSTVTWGNKGQNGLILNSATLVDWPAEVTPAPTEGIRVRYDGKNYYRVSVANLFGGLLDNLYREKGPTAFYAAIELLRFASSEKPFWAGGSRDSTPGFPQTAFDLDGKKSKVFTVYKDPNNRQTDLQVRTLDEWAKLSVVALVLQGFPKN</sequence>
<evidence type="ECO:0000313" key="1">
    <source>
        <dbReference type="EMBL" id="KAF2626350.1"/>
    </source>
</evidence>
<dbReference type="Proteomes" id="UP000799754">
    <property type="component" value="Unassembled WGS sequence"/>
</dbReference>
<evidence type="ECO:0000313" key="2">
    <source>
        <dbReference type="Proteomes" id="UP000799754"/>
    </source>
</evidence>
<accession>A0ACB6RY51</accession>
<comment type="caution">
    <text evidence="1">The sequence shown here is derived from an EMBL/GenBank/DDBJ whole genome shotgun (WGS) entry which is preliminary data.</text>
</comment>
<organism evidence="1 2">
    <name type="scientific">Macroventuria anomochaeta</name>
    <dbReference type="NCBI Taxonomy" id="301207"/>
    <lineage>
        <taxon>Eukaryota</taxon>
        <taxon>Fungi</taxon>
        <taxon>Dikarya</taxon>
        <taxon>Ascomycota</taxon>
        <taxon>Pezizomycotina</taxon>
        <taxon>Dothideomycetes</taxon>
        <taxon>Pleosporomycetidae</taxon>
        <taxon>Pleosporales</taxon>
        <taxon>Pleosporineae</taxon>
        <taxon>Didymellaceae</taxon>
        <taxon>Macroventuria</taxon>
    </lineage>
</organism>
<reference evidence="1" key="1">
    <citation type="journal article" date="2020" name="Stud. Mycol.">
        <title>101 Dothideomycetes genomes: a test case for predicting lifestyles and emergence of pathogens.</title>
        <authorList>
            <person name="Haridas S."/>
            <person name="Albert R."/>
            <person name="Binder M."/>
            <person name="Bloem J."/>
            <person name="Labutti K."/>
            <person name="Salamov A."/>
            <person name="Andreopoulos B."/>
            <person name="Baker S."/>
            <person name="Barry K."/>
            <person name="Bills G."/>
            <person name="Bluhm B."/>
            <person name="Cannon C."/>
            <person name="Castanera R."/>
            <person name="Culley D."/>
            <person name="Daum C."/>
            <person name="Ezra D."/>
            <person name="Gonzalez J."/>
            <person name="Henrissat B."/>
            <person name="Kuo A."/>
            <person name="Liang C."/>
            <person name="Lipzen A."/>
            <person name="Lutzoni F."/>
            <person name="Magnuson J."/>
            <person name="Mondo S."/>
            <person name="Nolan M."/>
            <person name="Ohm R."/>
            <person name="Pangilinan J."/>
            <person name="Park H.-J."/>
            <person name="Ramirez L."/>
            <person name="Alfaro M."/>
            <person name="Sun H."/>
            <person name="Tritt A."/>
            <person name="Yoshinaga Y."/>
            <person name="Zwiers L.-H."/>
            <person name="Turgeon B."/>
            <person name="Goodwin S."/>
            <person name="Spatafora J."/>
            <person name="Crous P."/>
            <person name="Grigoriev I."/>
        </authorList>
    </citation>
    <scope>NUCLEOTIDE SEQUENCE</scope>
    <source>
        <strain evidence="1">CBS 525.71</strain>
    </source>
</reference>
<protein>
    <submittedName>
        <fullName evidence="1">Uncharacterized protein</fullName>
    </submittedName>
</protein>
<dbReference type="EMBL" id="MU006721">
    <property type="protein sequence ID" value="KAF2626350.1"/>
    <property type="molecule type" value="Genomic_DNA"/>
</dbReference>
<keyword evidence="2" id="KW-1185">Reference proteome</keyword>
<gene>
    <name evidence="1" type="ORF">BU25DRAFT_411755</name>
</gene>